<dbReference type="EMBL" id="FP929044">
    <property type="protein sequence ID" value="CBK95453.1"/>
    <property type="molecule type" value="Genomic_DNA"/>
</dbReference>
<dbReference type="PATRIC" id="fig|657319.3.peg.1166"/>
<dbReference type="KEGG" id="esu:EUS_00960"/>
<dbReference type="HOGENOM" id="CLU_846617_0_0_9"/>
<dbReference type="Proteomes" id="UP000008803">
    <property type="component" value="Chromosome"/>
</dbReference>
<dbReference type="BioCyc" id="ESIR657319:G136K-78-MONOMER"/>
<sequence>MPTELEIMKHAKEYIDKLANGIDPFSDKPVPDGDIINNVKLSRCFFYISGILEKVIENGGEVAKPQVTEAVRPHKRGSVVITDEPWAKFRCFINEVSLSTFTDMINKHIDSDVSVKLKGSAIADWLTVIGMLTEETLPNGKLKRVPTENGISEGIRLNEYFTPGGFPGYAIMLSPAAQQFVLDNIDAIAEMNGLPREKRNRLPFEVTDEMRQKLTSMEKFVTATDITQNINSYVDEEKSGTLKTGSVSKWLEEQGVLENTELPSGRKTRLPTEQGVKLGIETRQRTSQRGEEYTAVVYSKQARQFKRSQGMTPLEFRRKDGDGVGTVE</sequence>
<reference evidence="1 2" key="1">
    <citation type="submission" date="2010-03" db="EMBL/GenBank/DDBJ databases">
        <title>The genome sequence of Eubacterium siraeum 70/3.</title>
        <authorList>
            <consortium name="metaHIT consortium -- http://www.metahit.eu/"/>
            <person name="Pajon A."/>
            <person name="Turner K."/>
            <person name="Parkhill J."/>
            <person name="Duncan S."/>
            <person name="Flint H."/>
        </authorList>
    </citation>
    <scope>NUCLEOTIDE SEQUENCE [LARGE SCALE GENOMIC DNA]</scope>
    <source>
        <strain evidence="1 2">70/3</strain>
    </source>
</reference>
<accession>D4JQT4</accession>
<gene>
    <name evidence="1" type="ORF">EUS_00960</name>
</gene>
<reference evidence="1 2" key="2">
    <citation type="submission" date="2010-03" db="EMBL/GenBank/DDBJ databases">
        <authorList>
            <person name="Pajon A."/>
        </authorList>
    </citation>
    <scope>NUCLEOTIDE SEQUENCE [LARGE SCALE GENOMIC DNA]</scope>
    <source>
        <strain evidence="1 2">70/3</strain>
    </source>
</reference>
<evidence type="ECO:0000313" key="1">
    <source>
        <dbReference type="EMBL" id="CBK95453.1"/>
    </source>
</evidence>
<protein>
    <submittedName>
        <fullName evidence="1">Uncharacterized protein</fullName>
    </submittedName>
</protein>
<evidence type="ECO:0000313" key="2">
    <source>
        <dbReference type="Proteomes" id="UP000008803"/>
    </source>
</evidence>
<proteinExistence type="predicted"/>
<name>D4JQT4_9FIRM</name>
<organism evidence="1 2">
    <name type="scientific">[Eubacterium] siraeum 70/3</name>
    <dbReference type="NCBI Taxonomy" id="657319"/>
    <lineage>
        <taxon>Bacteria</taxon>
        <taxon>Bacillati</taxon>
        <taxon>Bacillota</taxon>
        <taxon>Clostridia</taxon>
        <taxon>Eubacteriales</taxon>
        <taxon>Oscillospiraceae</taxon>
        <taxon>Oscillospiraceae incertae sedis</taxon>
    </lineage>
</organism>
<dbReference type="AlphaFoldDB" id="D4JQT4"/>